<protein>
    <submittedName>
        <fullName evidence="1">Uncharacterized protein</fullName>
    </submittedName>
</protein>
<accession>A7NFS8</accession>
<reference evidence="1 2" key="1">
    <citation type="submission" date="2007-08" db="EMBL/GenBank/DDBJ databases">
        <title>Complete sequence of Roseiflexus castenholzii DSM 13941.</title>
        <authorList>
            <consortium name="US DOE Joint Genome Institute"/>
            <person name="Copeland A."/>
            <person name="Lucas S."/>
            <person name="Lapidus A."/>
            <person name="Barry K."/>
            <person name="Glavina del Rio T."/>
            <person name="Dalin E."/>
            <person name="Tice H."/>
            <person name="Pitluck S."/>
            <person name="Thompson L.S."/>
            <person name="Brettin T."/>
            <person name="Bruce D."/>
            <person name="Detter J.C."/>
            <person name="Han C."/>
            <person name="Tapia R."/>
            <person name="Schmutz J."/>
            <person name="Larimer F."/>
            <person name="Land M."/>
            <person name="Hauser L."/>
            <person name="Kyrpides N."/>
            <person name="Mikhailova N."/>
            <person name="Bryant D.A."/>
            <person name="Hanada S."/>
            <person name="Tsukatani Y."/>
            <person name="Richardson P."/>
        </authorList>
    </citation>
    <scope>NUCLEOTIDE SEQUENCE [LARGE SCALE GENOMIC DNA]</scope>
    <source>
        <strain evidence="2">DSM 13941 / HLO8</strain>
    </source>
</reference>
<dbReference type="EMBL" id="CP000804">
    <property type="protein sequence ID" value="ABU56309.1"/>
    <property type="molecule type" value="Genomic_DNA"/>
</dbReference>
<proteinExistence type="predicted"/>
<dbReference type="Proteomes" id="UP000000263">
    <property type="component" value="Chromosome"/>
</dbReference>
<organism evidence="1 2">
    <name type="scientific">Roseiflexus castenholzii (strain DSM 13941 / HLO8)</name>
    <dbReference type="NCBI Taxonomy" id="383372"/>
    <lineage>
        <taxon>Bacteria</taxon>
        <taxon>Bacillati</taxon>
        <taxon>Chloroflexota</taxon>
        <taxon>Chloroflexia</taxon>
        <taxon>Chloroflexales</taxon>
        <taxon>Roseiflexineae</taxon>
        <taxon>Roseiflexaceae</taxon>
        <taxon>Roseiflexus</taxon>
    </lineage>
</organism>
<dbReference type="AlphaFoldDB" id="A7NFS8"/>
<dbReference type="eggNOG" id="ENOG502Z9YG">
    <property type="taxonomic scope" value="Bacteria"/>
</dbReference>
<evidence type="ECO:0000313" key="1">
    <source>
        <dbReference type="EMBL" id="ABU56309.1"/>
    </source>
</evidence>
<dbReference type="KEGG" id="rca:Rcas_0175"/>
<dbReference type="InterPro" id="IPR046037">
    <property type="entry name" value="DUF5995"/>
</dbReference>
<dbReference type="RefSeq" id="WP_011997714.1">
    <property type="nucleotide sequence ID" value="NC_009767.1"/>
</dbReference>
<dbReference type="HOGENOM" id="CLU_080120_1_0_0"/>
<sequence>MIHHELLERMHSRVDAWDATGDRRAIFLACYALMTSNMLEGVEAGRFDDNAWVHTLMHQFAEYYFIALEGYDCGAGWLPEVWRQAHNLTRTPNVPPLVHLLLGINAHINCDLTLVLDDLLRGVWDDLTPLLRESRRNDYLMVNTIIGETIDVVQDTVLERYSPAMNIIDVAFGSLDEWVTARLIRNWRRDVWDRAMVLVQTHDTQMREALRHQADLQALQRMRLVVTGGALGARSFGFSQRWLRRLGLMADTKDD</sequence>
<name>A7NFS8_ROSCS</name>
<keyword evidence="2" id="KW-1185">Reference proteome</keyword>
<gene>
    <name evidence="1" type="ordered locus">Rcas_0175</name>
</gene>
<dbReference type="OrthoDB" id="583431at2"/>
<dbReference type="Pfam" id="PF19458">
    <property type="entry name" value="DUF5995"/>
    <property type="match status" value="1"/>
</dbReference>
<evidence type="ECO:0000313" key="2">
    <source>
        <dbReference type="Proteomes" id="UP000000263"/>
    </source>
</evidence>
<dbReference type="STRING" id="383372.Rcas_0175"/>